<evidence type="ECO:0000313" key="2">
    <source>
        <dbReference type="Proteomes" id="UP001055811"/>
    </source>
</evidence>
<dbReference type="EMBL" id="CM042015">
    <property type="protein sequence ID" value="KAI3711433.1"/>
    <property type="molecule type" value="Genomic_DNA"/>
</dbReference>
<reference evidence="1 2" key="2">
    <citation type="journal article" date="2022" name="Mol. Ecol. Resour.">
        <title>The genomes of chicory, endive, great burdock and yacon provide insights into Asteraceae paleo-polyploidization history and plant inulin production.</title>
        <authorList>
            <person name="Fan W."/>
            <person name="Wang S."/>
            <person name="Wang H."/>
            <person name="Wang A."/>
            <person name="Jiang F."/>
            <person name="Liu H."/>
            <person name="Zhao H."/>
            <person name="Xu D."/>
            <person name="Zhang Y."/>
        </authorList>
    </citation>
    <scope>NUCLEOTIDE SEQUENCE [LARGE SCALE GENOMIC DNA]</scope>
    <source>
        <strain evidence="2">cv. Punajuju</strain>
        <tissue evidence="1">Leaves</tissue>
    </source>
</reference>
<sequence length="74" mass="8182">MQYSSSDISPQKNSGGDGRLISKKLSLLDNEVYVDQQVPFGVLTSIRFKVLSEEDVEKASVKEIVVANEVTDLH</sequence>
<comment type="caution">
    <text evidence="1">The sequence shown here is derived from an EMBL/GenBank/DDBJ whole genome shotgun (WGS) entry which is preliminary data.</text>
</comment>
<reference evidence="2" key="1">
    <citation type="journal article" date="2022" name="Mol. Ecol. Resour.">
        <title>The genomes of chicory, endive, great burdock and yacon provide insights into Asteraceae palaeo-polyploidization history and plant inulin production.</title>
        <authorList>
            <person name="Fan W."/>
            <person name="Wang S."/>
            <person name="Wang H."/>
            <person name="Wang A."/>
            <person name="Jiang F."/>
            <person name="Liu H."/>
            <person name="Zhao H."/>
            <person name="Xu D."/>
            <person name="Zhang Y."/>
        </authorList>
    </citation>
    <scope>NUCLEOTIDE SEQUENCE [LARGE SCALE GENOMIC DNA]</scope>
    <source>
        <strain evidence="2">cv. Punajuju</strain>
    </source>
</reference>
<keyword evidence="2" id="KW-1185">Reference proteome</keyword>
<dbReference type="Proteomes" id="UP001055811">
    <property type="component" value="Linkage Group LG07"/>
</dbReference>
<protein>
    <submittedName>
        <fullName evidence="1">Uncharacterized protein</fullName>
    </submittedName>
</protein>
<accession>A0ACB9ANL1</accession>
<proteinExistence type="predicted"/>
<name>A0ACB9ANL1_CICIN</name>
<gene>
    <name evidence="1" type="ORF">L2E82_41522</name>
</gene>
<organism evidence="1 2">
    <name type="scientific">Cichorium intybus</name>
    <name type="common">Chicory</name>
    <dbReference type="NCBI Taxonomy" id="13427"/>
    <lineage>
        <taxon>Eukaryota</taxon>
        <taxon>Viridiplantae</taxon>
        <taxon>Streptophyta</taxon>
        <taxon>Embryophyta</taxon>
        <taxon>Tracheophyta</taxon>
        <taxon>Spermatophyta</taxon>
        <taxon>Magnoliopsida</taxon>
        <taxon>eudicotyledons</taxon>
        <taxon>Gunneridae</taxon>
        <taxon>Pentapetalae</taxon>
        <taxon>asterids</taxon>
        <taxon>campanulids</taxon>
        <taxon>Asterales</taxon>
        <taxon>Asteraceae</taxon>
        <taxon>Cichorioideae</taxon>
        <taxon>Cichorieae</taxon>
        <taxon>Cichoriinae</taxon>
        <taxon>Cichorium</taxon>
    </lineage>
</organism>
<evidence type="ECO:0000313" key="1">
    <source>
        <dbReference type="EMBL" id="KAI3711433.1"/>
    </source>
</evidence>